<dbReference type="GO" id="GO:0005524">
    <property type="term" value="F:ATP binding"/>
    <property type="evidence" value="ECO:0007669"/>
    <property type="project" value="UniProtKB-KW"/>
</dbReference>
<keyword evidence="2" id="KW-0547">Nucleotide-binding</keyword>
<dbReference type="Pfam" id="PF00005">
    <property type="entry name" value="ABC_tran"/>
    <property type="match status" value="1"/>
</dbReference>
<organism evidence="5 6">
    <name type="scientific">Oceanobacillus bengalensis</name>
    <dbReference type="NCBI Taxonomy" id="1435466"/>
    <lineage>
        <taxon>Bacteria</taxon>
        <taxon>Bacillati</taxon>
        <taxon>Bacillota</taxon>
        <taxon>Bacilli</taxon>
        <taxon>Bacillales</taxon>
        <taxon>Bacillaceae</taxon>
        <taxon>Oceanobacillus</taxon>
    </lineage>
</organism>
<dbReference type="Proteomes" id="UP000281813">
    <property type="component" value="Unassembled WGS sequence"/>
</dbReference>
<dbReference type="Gene3D" id="3.40.50.300">
    <property type="entry name" value="P-loop containing nucleotide triphosphate hydrolases"/>
    <property type="match status" value="1"/>
</dbReference>
<dbReference type="PROSITE" id="PS00211">
    <property type="entry name" value="ABC_TRANSPORTER_1"/>
    <property type="match status" value="1"/>
</dbReference>
<keyword evidence="3 5" id="KW-0067">ATP-binding</keyword>
<accession>A0A494Z471</accession>
<dbReference type="InterPro" id="IPR003439">
    <property type="entry name" value="ABC_transporter-like_ATP-bd"/>
</dbReference>
<dbReference type="OrthoDB" id="9804819at2"/>
<dbReference type="SUPFAM" id="SSF52540">
    <property type="entry name" value="P-loop containing nucleoside triphosphate hydrolases"/>
    <property type="match status" value="1"/>
</dbReference>
<dbReference type="InterPro" id="IPR050763">
    <property type="entry name" value="ABC_transporter_ATP-binding"/>
</dbReference>
<sequence>MGGYYVGNVVQLEHVTKKFGKQLAVKDVSLTIEKGSTVAILGPNGAGKTTTISMMLGLLEPTEGVVKVFDKSPKETIVRDRIGAMLQEVSIIDMLKVREVIEMFRSYYTSPLQVEELISITGLKEDVLGKWANKLSGGQKRRVGFALALTGNPDLVFFDEPTAGLDITARRNFWEKVETLKSQGKTIIFTTHYLQEADDFSERIILFNNGEVIADGKTEEIKRNLATRSVSFLTDDKEVMALVQTFHTVIRCFEKDGRFYIVTSDTDAVLAQIFQQGIHAKDVAIEQGRLEEVFEHLTSNDQEVM</sequence>
<comment type="caution">
    <text evidence="5">The sequence shown here is derived from an EMBL/GenBank/DDBJ whole genome shotgun (WGS) entry which is preliminary data.</text>
</comment>
<evidence type="ECO:0000313" key="6">
    <source>
        <dbReference type="Proteomes" id="UP000281813"/>
    </source>
</evidence>
<dbReference type="SMART" id="SM00382">
    <property type="entry name" value="AAA"/>
    <property type="match status" value="1"/>
</dbReference>
<protein>
    <submittedName>
        <fullName evidence="5">ABC transporter ATP-binding protein</fullName>
    </submittedName>
</protein>
<dbReference type="AlphaFoldDB" id="A0A494Z471"/>
<reference evidence="5 6" key="1">
    <citation type="journal article" date="2015" name="Antonie Van Leeuwenhoek">
        <title>Oceanobacillus bengalensis sp. nov., a bacterium isolated from seawater of the Bay of Bengal.</title>
        <authorList>
            <person name="Yongchang O."/>
            <person name="Xiang W."/>
            <person name="Wang G."/>
        </authorList>
    </citation>
    <scope>NUCLEOTIDE SEQUENCE [LARGE SCALE GENOMIC DNA]</scope>
    <source>
        <strain evidence="5 6">MCCC 1K00260</strain>
    </source>
</reference>
<evidence type="ECO:0000259" key="4">
    <source>
        <dbReference type="PROSITE" id="PS50893"/>
    </source>
</evidence>
<dbReference type="PANTHER" id="PTHR42711">
    <property type="entry name" value="ABC TRANSPORTER ATP-BINDING PROTEIN"/>
    <property type="match status" value="1"/>
</dbReference>
<dbReference type="InterPro" id="IPR003593">
    <property type="entry name" value="AAA+_ATPase"/>
</dbReference>
<dbReference type="InterPro" id="IPR017871">
    <property type="entry name" value="ABC_transporter-like_CS"/>
</dbReference>
<dbReference type="EMBL" id="RBZO01000006">
    <property type="protein sequence ID" value="RKQ17113.1"/>
    <property type="molecule type" value="Genomic_DNA"/>
</dbReference>
<dbReference type="PANTHER" id="PTHR42711:SF17">
    <property type="entry name" value="ABC TRANSPORTER ATP-BINDING PROTEIN"/>
    <property type="match status" value="1"/>
</dbReference>
<feature type="domain" description="ABC transporter" evidence="4">
    <location>
        <begin position="10"/>
        <end position="234"/>
    </location>
</feature>
<name>A0A494Z471_9BACI</name>
<dbReference type="PROSITE" id="PS50893">
    <property type="entry name" value="ABC_TRANSPORTER_2"/>
    <property type="match status" value="1"/>
</dbReference>
<keyword evidence="1" id="KW-0813">Transport</keyword>
<gene>
    <name evidence="5" type="ORF">D8M05_05430</name>
</gene>
<dbReference type="GO" id="GO:0016887">
    <property type="term" value="F:ATP hydrolysis activity"/>
    <property type="evidence" value="ECO:0007669"/>
    <property type="project" value="InterPro"/>
</dbReference>
<evidence type="ECO:0000313" key="5">
    <source>
        <dbReference type="EMBL" id="RKQ17113.1"/>
    </source>
</evidence>
<dbReference type="CDD" id="cd03230">
    <property type="entry name" value="ABC_DR_subfamily_A"/>
    <property type="match status" value="1"/>
</dbReference>
<proteinExistence type="predicted"/>
<dbReference type="InterPro" id="IPR027417">
    <property type="entry name" value="P-loop_NTPase"/>
</dbReference>
<evidence type="ECO:0000256" key="2">
    <source>
        <dbReference type="ARBA" id="ARBA00022741"/>
    </source>
</evidence>
<keyword evidence="6" id="KW-1185">Reference proteome</keyword>
<evidence type="ECO:0000256" key="1">
    <source>
        <dbReference type="ARBA" id="ARBA00022448"/>
    </source>
</evidence>
<evidence type="ECO:0000256" key="3">
    <source>
        <dbReference type="ARBA" id="ARBA00022840"/>
    </source>
</evidence>